<keyword evidence="6" id="KW-1185">Reference proteome</keyword>
<evidence type="ECO:0000313" key="6">
    <source>
        <dbReference type="Proteomes" id="UP001152321"/>
    </source>
</evidence>
<dbReference type="InterPro" id="IPR008271">
    <property type="entry name" value="Ser/Thr_kinase_AS"/>
</dbReference>
<keyword evidence="2 3" id="KW-0067">ATP-binding</keyword>
<protein>
    <submittedName>
        <fullName evidence="5">Serine/threonine protein kinase</fullName>
    </submittedName>
</protein>
<keyword evidence="5" id="KW-0378">Hydrolase</keyword>
<keyword evidence="1 3" id="KW-0547">Nucleotide-binding</keyword>
<dbReference type="PROSITE" id="PS50011">
    <property type="entry name" value="PROTEIN_KINASE_DOM"/>
    <property type="match status" value="1"/>
</dbReference>
<name>A0ABT6DHV6_9BACT</name>
<evidence type="ECO:0000313" key="5">
    <source>
        <dbReference type="EMBL" id="MDG0816443.1"/>
    </source>
</evidence>
<dbReference type="Gene3D" id="1.10.510.10">
    <property type="entry name" value="Transferase(Phosphotransferase) domain 1"/>
    <property type="match status" value="1"/>
</dbReference>
<dbReference type="SUPFAM" id="SSF56112">
    <property type="entry name" value="Protein kinase-like (PK-like)"/>
    <property type="match status" value="1"/>
</dbReference>
<dbReference type="PROSITE" id="PS00107">
    <property type="entry name" value="PROTEIN_KINASE_ATP"/>
    <property type="match status" value="1"/>
</dbReference>
<dbReference type="CDD" id="cd14014">
    <property type="entry name" value="STKc_PknB_like"/>
    <property type="match status" value="1"/>
</dbReference>
<dbReference type="RefSeq" id="WP_277577922.1">
    <property type="nucleotide sequence ID" value="NZ_JANRMI010000002.1"/>
</dbReference>
<keyword evidence="5" id="KW-0723">Serine/threonine-protein kinase</keyword>
<dbReference type="PANTHER" id="PTHR44167:SF24">
    <property type="entry name" value="SERINE_THREONINE-PROTEIN KINASE CHK2"/>
    <property type="match status" value="1"/>
</dbReference>
<dbReference type="GO" id="GO:0004674">
    <property type="term" value="F:protein serine/threonine kinase activity"/>
    <property type="evidence" value="ECO:0007669"/>
    <property type="project" value="UniProtKB-KW"/>
</dbReference>
<gene>
    <name evidence="5" type="ORF">NWE73_08720</name>
</gene>
<comment type="caution">
    <text evidence="5">The sequence shown here is derived from an EMBL/GenBank/DDBJ whole genome shotgun (WGS) entry which is preliminary data.</text>
</comment>
<sequence>MFSELLILIDNGEEIRTLQDPISRSTNTLAWFRKLETFVNSIEDSGLQYEAKRLLADEILVSSVSVSDKTKLTKVLQSLKQIQMYAEESRNREIMKTENKIPSPIKTPGKGSVLSTTFDEYTLDKVIGNGGSGTVFSAQSSDGQKVAVKVLKPNQSTIKSKRFKNEIGFCQKNLHPGIIQILDHGVHTTDGIKSLFYVMPLYPKTFREYMKTLRGTEGFRFITQMLDAVEAAHLTGCFHRDLKPENILVDRIQQKLVVTDFGIAHFEEQDLLTAVETQQQDRLANFQYAAPEQRYKGGIVDHRADIYALGLITNEIFTGEVPHGTGFKSIGGIVPELKYLDKIVEKMIHQDPNFRYQNISLIKQEIEALGKASLIQQKLNVLSKEVVAESDVSDDPLIANPIKIVTIDHNGRSLVCTLNQTPSNLWERLFGQGSYSYVLNHPPQAAAFRANICNFPCEITQVERILPDLKRYIESTNGIYKAHIESLRKQEIANQKAANAREIEFQKQRMEMLSKIKL</sequence>
<keyword evidence="5" id="KW-0808">Transferase</keyword>
<dbReference type="SMART" id="SM00220">
    <property type="entry name" value="S_TKc"/>
    <property type="match status" value="1"/>
</dbReference>
<accession>A0ABT6DHV6</accession>
<evidence type="ECO:0000256" key="3">
    <source>
        <dbReference type="PROSITE-ProRule" id="PRU10141"/>
    </source>
</evidence>
<dbReference type="PROSITE" id="PS00108">
    <property type="entry name" value="PROTEIN_KINASE_ST"/>
    <property type="match status" value="1"/>
</dbReference>
<dbReference type="GO" id="GO:0016787">
    <property type="term" value="F:hydrolase activity"/>
    <property type="evidence" value="ECO:0007669"/>
    <property type="project" value="UniProtKB-KW"/>
</dbReference>
<reference evidence="5" key="1">
    <citation type="submission" date="2022-08" db="EMBL/GenBank/DDBJ databases">
        <title>Novel Bdellovibrio Species Isolated from Svalbard: Designation Bdellovibrio svalbardensis.</title>
        <authorList>
            <person name="Mitchell R.J."/>
            <person name="Choi S.Y."/>
        </authorList>
    </citation>
    <scope>NUCLEOTIDE SEQUENCE</scope>
    <source>
        <strain evidence="5">PAP01</strain>
    </source>
</reference>
<evidence type="ECO:0000259" key="4">
    <source>
        <dbReference type="PROSITE" id="PS50011"/>
    </source>
</evidence>
<evidence type="ECO:0000256" key="1">
    <source>
        <dbReference type="ARBA" id="ARBA00022741"/>
    </source>
</evidence>
<proteinExistence type="predicted"/>
<feature type="binding site" evidence="3">
    <location>
        <position position="149"/>
    </location>
    <ligand>
        <name>ATP</name>
        <dbReference type="ChEBI" id="CHEBI:30616"/>
    </ligand>
</feature>
<organism evidence="5 6">
    <name type="scientific">Bdellovibrio svalbardensis</name>
    <dbReference type="NCBI Taxonomy" id="2972972"/>
    <lineage>
        <taxon>Bacteria</taxon>
        <taxon>Pseudomonadati</taxon>
        <taxon>Bdellovibrionota</taxon>
        <taxon>Bdellovibrionia</taxon>
        <taxon>Bdellovibrionales</taxon>
        <taxon>Pseudobdellovibrionaceae</taxon>
        <taxon>Bdellovibrio</taxon>
    </lineage>
</organism>
<dbReference type="InterPro" id="IPR011009">
    <property type="entry name" value="Kinase-like_dom_sf"/>
</dbReference>
<dbReference type="InterPro" id="IPR017441">
    <property type="entry name" value="Protein_kinase_ATP_BS"/>
</dbReference>
<feature type="domain" description="Protein kinase" evidence="4">
    <location>
        <begin position="121"/>
        <end position="369"/>
    </location>
</feature>
<dbReference type="Pfam" id="PF00069">
    <property type="entry name" value="Pkinase"/>
    <property type="match status" value="1"/>
</dbReference>
<dbReference type="InterPro" id="IPR000719">
    <property type="entry name" value="Prot_kinase_dom"/>
</dbReference>
<evidence type="ECO:0000256" key="2">
    <source>
        <dbReference type="ARBA" id="ARBA00022840"/>
    </source>
</evidence>
<keyword evidence="5" id="KW-0418">Kinase</keyword>
<dbReference type="PANTHER" id="PTHR44167">
    <property type="entry name" value="OVARIAN-SPECIFIC SERINE/THREONINE-PROTEIN KINASE LOK-RELATED"/>
    <property type="match status" value="1"/>
</dbReference>
<dbReference type="Proteomes" id="UP001152321">
    <property type="component" value="Unassembled WGS sequence"/>
</dbReference>
<dbReference type="EMBL" id="JANRMI010000002">
    <property type="protein sequence ID" value="MDG0816443.1"/>
    <property type="molecule type" value="Genomic_DNA"/>
</dbReference>